<evidence type="ECO:0000313" key="4">
    <source>
        <dbReference type="EMBL" id="RNI37283.1"/>
    </source>
</evidence>
<evidence type="ECO:0000313" key="5">
    <source>
        <dbReference type="Proteomes" id="UP000267223"/>
    </source>
</evidence>
<evidence type="ECO:0000259" key="3">
    <source>
        <dbReference type="Pfam" id="PF08338"/>
    </source>
</evidence>
<sequence length="313" mass="35028">MPCVLISGGTGLIGSHLVDHLIQKNYDIIILSRKKNQASDNPKISYSYWNIKDNIIDAEVVRKADHIIHLAGAGVLDKKWTQEYKNVIIESRVKSAEMIINCLNESNHNVKTFVSASAIGWYGKDEKPLIRKEGFVEGDPSADDFLGKTCVLWEAASSRVATFGIRLVRLRTGIVLSNQGGAFERYKAPLKFGIAPILGNGKQVVSWIHIDDLCRMYCEAIENIYLNGNYNAVAPEPSTQKDLILKLGQQMRNRFFIPVYVPRFAIKLLFGKRSIEILKSETVSDKKIKSNGFTFLYPSLESAINDLGANPHK</sequence>
<organism evidence="4 5">
    <name type="scientific">Hanamia caeni</name>
    <dbReference type="NCBI Taxonomy" id="2294116"/>
    <lineage>
        <taxon>Bacteria</taxon>
        <taxon>Pseudomonadati</taxon>
        <taxon>Bacteroidota</taxon>
        <taxon>Chitinophagia</taxon>
        <taxon>Chitinophagales</taxon>
        <taxon>Chitinophagaceae</taxon>
        <taxon>Hanamia</taxon>
    </lineage>
</organism>
<dbReference type="Gene3D" id="3.40.50.720">
    <property type="entry name" value="NAD(P)-binding Rossmann-like Domain"/>
    <property type="match status" value="1"/>
</dbReference>
<feature type="domain" description="NAD-dependent epimerase/dehydratase" evidence="2">
    <location>
        <begin position="4"/>
        <end position="231"/>
    </location>
</feature>
<dbReference type="Pfam" id="PF01370">
    <property type="entry name" value="Epimerase"/>
    <property type="match status" value="1"/>
</dbReference>
<dbReference type="SUPFAM" id="SSF51735">
    <property type="entry name" value="NAD(P)-binding Rossmann-fold domains"/>
    <property type="match status" value="1"/>
</dbReference>
<dbReference type="InterPro" id="IPR010099">
    <property type="entry name" value="SDR39U1"/>
</dbReference>
<dbReference type="RefSeq" id="WP_123120124.1">
    <property type="nucleotide sequence ID" value="NZ_RJJR01000005.1"/>
</dbReference>
<dbReference type="AlphaFoldDB" id="A0A3M9NJA6"/>
<proteinExistence type="inferred from homology"/>
<dbReference type="PANTHER" id="PTHR11092:SF0">
    <property type="entry name" value="EPIMERASE FAMILY PROTEIN SDR39U1"/>
    <property type="match status" value="1"/>
</dbReference>
<reference evidence="4 5" key="1">
    <citation type="submission" date="2018-11" db="EMBL/GenBank/DDBJ databases">
        <title>Draft genome sequence of Ferruginibacter sp. BO-59.</title>
        <authorList>
            <person name="Im W.T."/>
        </authorList>
    </citation>
    <scope>NUCLEOTIDE SEQUENCE [LARGE SCALE GENOMIC DNA]</scope>
    <source>
        <strain evidence="4 5">BO-59</strain>
    </source>
</reference>
<dbReference type="EMBL" id="RJJR01000005">
    <property type="protein sequence ID" value="RNI37283.1"/>
    <property type="molecule type" value="Genomic_DNA"/>
</dbReference>
<dbReference type="InterPro" id="IPR013549">
    <property type="entry name" value="DUF1731"/>
</dbReference>
<evidence type="ECO:0000259" key="2">
    <source>
        <dbReference type="Pfam" id="PF01370"/>
    </source>
</evidence>
<keyword evidence="5" id="KW-1185">Reference proteome</keyword>
<comment type="caution">
    <text evidence="4">The sequence shown here is derived from an EMBL/GenBank/DDBJ whole genome shotgun (WGS) entry which is preliminary data.</text>
</comment>
<dbReference type="InterPro" id="IPR036291">
    <property type="entry name" value="NAD(P)-bd_dom_sf"/>
</dbReference>
<dbReference type="InterPro" id="IPR001509">
    <property type="entry name" value="Epimerase_deHydtase"/>
</dbReference>
<dbReference type="OrthoDB" id="9801773at2"/>
<comment type="similarity">
    <text evidence="1">Belongs to the NAD(P)-dependent epimerase/dehydratase family. SDR39U1 subfamily.</text>
</comment>
<evidence type="ECO:0000256" key="1">
    <source>
        <dbReference type="ARBA" id="ARBA00009353"/>
    </source>
</evidence>
<name>A0A3M9NJA6_9BACT</name>
<feature type="domain" description="DUF1731" evidence="3">
    <location>
        <begin position="261"/>
        <end position="307"/>
    </location>
</feature>
<protein>
    <submittedName>
        <fullName evidence="4">TIGR01777 family protein</fullName>
    </submittedName>
</protein>
<dbReference type="Pfam" id="PF08338">
    <property type="entry name" value="DUF1731"/>
    <property type="match status" value="1"/>
</dbReference>
<dbReference type="NCBIfam" id="TIGR01777">
    <property type="entry name" value="yfcH"/>
    <property type="match status" value="1"/>
</dbReference>
<dbReference type="Proteomes" id="UP000267223">
    <property type="component" value="Unassembled WGS sequence"/>
</dbReference>
<accession>A0A3M9NJA6</accession>
<gene>
    <name evidence="4" type="ORF">EFY79_07740</name>
</gene>
<dbReference type="PANTHER" id="PTHR11092">
    <property type="entry name" value="SUGAR NUCLEOTIDE EPIMERASE RELATED"/>
    <property type="match status" value="1"/>
</dbReference>